<reference evidence="1" key="2">
    <citation type="journal article" date="2022" name="New Phytol.">
        <title>Evolutionary transition to the ectomycorrhizal habit in the genomes of a hyperdiverse lineage of mushroom-forming fungi.</title>
        <authorList>
            <person name="Looney B."/>
            <person name="Miyauchi S."/>
            <person name="Morin E."/>
            <person name="Drula E."/>
            <person name="Courty P.E."/>
            <person name="Kohler A."/>
            <person name="Kuo A."/>
            <person name="LaButti K."/>
            <person name="Pangilinan J."/>
            <person name="Lipzen A."/>
            <person name="Riley R."/>
            <person name="Andreopoulos W."/>
            <person name="He G."/>
            <person name="Johnson J."/>
            <person name="Nolan M."/>
            <person name="Tritt A."/>
            <person name="Barry K.W."/>
            <person name="Grigoriev I.V."/>
            <person name="Nagy L.G."/>
            <person name="Hibbett D."/>
            <person name="Henrissat B."/>
            <person name="Matheny P.B."/>
            <person name="Labbe J."/>
            <person name="Martin F.M."/>
        </authorList>
    </citation>
    <scope>NUCLEOTIDE SEQUENCE</scope>
    <source>
        <strain evidence="1">HHB10654</strain>
    </source>
</reference>
<name>A0ACB8T7J6_9AGAM</name>
<protein>
    <submittedName>
        <fullName evidence="1">Uncharacterized protein</fullName>
    </submittedName>
</protein>
<evidence type="ECO:0000313" key="2">
    <source>
        <dbReference type="Proteomes" id="UP000814140"/>
    </source>
</evidence>
<keyword evidence="2" id="KW-1185">Reference proteome</keyword>
<gene>
    <name evidence="1" type="ORF">BV25DRAFT_344520</name>
</gene>
<dbReference type="Proteomes" id="UP000814140">
    <property type="component" value="Unassembled WGS sequence"/>
</dbReference>
<evidence type="ECO:0000313" key="1">
    <source>
        <dbReference type="EMBL" id="KAI0064126.1"/>
    </source>
</evidence>
<reference evidence="1" key="1">
    <citation type="submission" date="2021-03" db="EMBL/GenBank/DDBJ databases">
        <authorList>
            <consortium name="DOE Joint Genome Institute"/>
            <person name="Ahrendt S."/>
            <person name="Looney B.P."/>
            <person name="Miyauchi S."/>
            <person name="Morin E."/>
            <person name="Drula E."/>
            <person name="Courty P.E."/>
            <person name="Chicoki N."/>
            <person name="Fauchery L."/>
            <person name="Kohler A."/>
            <person name="Kuo A."/>
            <person name="Labutti K."/>
            <person name="Pangilinan J."/>
            <person name="Lipzen A."/>
            <person name="Riley R."/>
            <person name="Andreopoulos W."/>
            <person name="He G."/>
            <person name="Johnson J."/>
            <person name="Barry K.W."/>
            <person name="Grigoriev I.V."/>
            <person name="Nagy L."/>
            <person name="Hibbett D."/>
            <person name="Henrissat B."/>
            <person name="Matheny P.B."/>
            <person name="Labbe J."/>
            <person name="Martin F."/>
        </authorList>
    </citation>
    <scope>NUCLEOTIDE SEQUENCE</scope>
    <source>
        <strain evidence="1">HHB10654</strain>
    </source>
</reference>
<comment type="caution">
    <text evidence="1">The sequence shown here is derived from an EMBL/GenBank/DDBJ whole genome shotgun (WGS) entry which is preliminary data.</text>
</comment>
<accession>A0ACB8T7J6</accession>
<organism evidence="1 2">
    <name type="scientific">Artomyces pyxidatus</name>
    <dbReference type="NCBI Taxonomy" id="48021"/>
    <lineage>
        <taxon>Eukaryota</taxon>
        <taxon>Fungi</taxon>
        <taxon>Dikarya</taxon>
        <taxon>Basidiomycota</taxon>
        <taxon>Agaricomycotina</taxon>
        <taxon>Agaricomycetes</taxon>
        <taxon>Russulales</taxon>
        <taxon>Auriscalpiaceae</taxon>
        <taxon>Artomyces</taxon>
    </lineage>
</organism>
<dbReference type="EMBL" id="MU277200">
    <property type="protein sequence ID" value="KAI0064126.1"/>
    <property type="molecule type" value="Genomic_DNA"/>
</dbReference>
<sequence length="285" mass="31897">MLQTCPPEILHLIFTLACTDGGPTARALATTSKYLSAVSAPFLYHVLSLEGVHQINRAYNRLSTLPCERRRVEHLFLTDKPTFDPIRDGTEQLFHGKVPNEHLFKPLLALVAPTLRTFTCLIYDMPASAIDTILSTHFPVLTELSLALHNQRISYHMVQPGVLTMPHLERLHFSSTHFFSSSAAPLLARVAPLAPRLSHVRFYGVLLMPGCSAVLCRMLGRLPIRDQYGWVPPDSLLDKVCRLPFSVRQVELQLACLPSTDGQPYGFEVDLVRRMATMHYADGLS</sequence>
<proteinExistence type="predicted"/>